<dbReference type="CTD" id="20325512"/>
<dbReference type="InterPro" id="IPR052579">
    <property type="entry name" value="Zinc_finger_SWIM"/>
</dbReference>
<keyword evidence="2" id="KW-1185">Reference proteome</keyword>
<gene>
    <name evidence="1" type="ORF">T265_11344</name>
</gene>
<evidence type="ECO:0000313" key="2">
    <source>
        <dbReference type="Proteomes" id="UP000054324"/>
    </source>
</evidence>
<dbReference type="OrthoDB" id="6228167at2759"/>
<evidence type="ECO:0008006" key="3">
    <source>
        <dbReference type="Google" id="ProtNLM"/>
    </source>
</evidence>
<proteinExistence type="predicted"/>
<accession>A0A074YZA5</accession>
<name>A0A074YZA5_OPIVI</name>
<dbReference type="GeneID" id="20325512"/>
<dbReference type="Proteomes" id="UP000054324">
    <property type="component" value="Unassembled WGS sequence"/>
</dbReference>
<dbReference type="PANTHER" id="PTHR31569:SF4">
    <property type="entry name" value="SWIM-TYPE DOMAIN-CONTAINING PROTEIN"/>
    <property type="match status" value="1"/>
</dbReference>
<dbReference type="EMBL" id="KL597105">
    <property type="protein sequence ID" value="KER20008.1"/>
    <property type="molecule type" value="Genomic_DNA"/>
</dbReference>
<reference evidence="1 2" key="1">
    <citation type="submission" date="2013-11" db="EMBL/GenBank/DDBJ databases">
        <title>Opisthorchis viverrini - life in the bile duct.</title>
        <authorList>
            <person name="Young N.D."/>
            <person name="Nagarajan N."/>
            <person name="Lin S.J."/>
            <person name="Korhonen P.K."/>
            <person name="Jex A.R."/>
            <person name="Hall R.S."/>
            <person name="Safavi-Hemami H."/>
            <person name="Kaewkong W."/>
            <person name="Bertrand D."/>
            <person name="Gao S."/>
            <person name="Seet Q."/>
            <person name="Wongkham S."/>
            <person name="Teh B.T."/>
            <person name="Wongkham C."/>
            <person name="Intapan P.M."/>
            <person name="Maleewong W."/>
            <person name="Yang X."/>
            <person name="Hu M."/>
            <person name="Wang Z."/>
            <person name="Hofmann A."/>
            <person name="Sternberg P.W."/>
            <person name="Tan P."/>
            <person name="Wang J."/>
            <person name="Gasser R.B."/>
        </authorList>
    </citation>
    <scope>NUCLEOTIDE SEQUENCE [LARGE SCALE GENOMIC DNA]</scope>
</reference>
<dbReference type="KEGG" id="ovi:T265_11344"/>
<dbReference type="PANTHER" id="PTHR31569">
    <property type="entry name" value="SWIM-TYPE DOMAIN-CONTAINING PROTEIN"/>
    <property type="match status" value="1"/>
</dbReference>
<dbReference type="STRING" id="6198.A0A074YZA5"/>
<dbReference type="RefSeq" id="XP_009176239.1">
    <property type="nucleotide sequence ID" value="XM_009177975.1"/>
</dbReference>
<organism evidence="1 2">
    <name type="scientific">Opisthorchis viverrini</name>
    <name type="common">Southeast Asian liver fluke</name>
    <dbReference type="NCBI Taxonomy" id="6198"/>
    <lineage>
        <taxon>Eukaryota</taxon>
        <taxon>Metazoa</taxon>
        <taxon>Spiralia</taxon>
        <taxon>Lophotrochozoa</taxon>
        <taxon>Platyhelminthes</taxon>
        <taxon>Trematoda</taxon>
        <taxon>Digenea</taxon>
        <taxon>Opisthorchiida</taxon>
        <taxon>Opisthorchiata</taxon>
        <taxon>Opisthorchiidae</taxon>
        <taxon>Opisthorchis</taxon>
    </lineage>
</organism>
<protein>
    <recommendedName>
        <fullName evidence="3">FAR1 domain-containing protein</fullName>
    </recommendedName>
</protein>
<dbReference type="AlphaFoldDB" id="A0A074YZA5"/>
<evidence type="ECO:0000313" key="1">
    <source>
        <dbReference type="EMBL" id="KER20008.1"/>
    </source>
</evidence>
<sequence>MVQCNKETRPVGRTLIHAAGSSRWHARQTGERQPLTNKNKIDPGYLGRMLDLAYQSAPVNEKPVKKGFAEWVVGLQACFKLGSRRSVYNRRRKVIPRITTRNEKMFCLMNVCALSLKIFLLCSRQATSDAASDAFAENLGAVSFSSFKAFEKALNEYMKNNYVVFVRSSSSRSTNAVLRYEWVYYKCNRRPPKPSESRGIRKSYTRSTGCPVRFCLRRRGNKLLVTSYYLEHNHELTKYSYDRIPVNRRLTKEEVGTCRALLNYGTPLCEVRQFVADEFGKVLTTQDLYNYRRNLTNPVACFCYSPGKVIRVDCSEANPFAPMPDTYIICCRWSRIVQLNADVG</sequence>